<evidence type="ECO:0000256" key="3">
    <source>
        <dbReference type="ARBA" id="ARBA00022692"/>
    </source>
</evidence>
<feature type="transmembrane region" description="Helical" evidence="6">
    <location>
        <begin position="152"/>
        <end position="174"/>
    </location>
</feature>
<reference evidence="8 9" key="1">
    <citation type="submission" date="2020-08" db="EMBL/GenBank/DDBJ databases">
        <title>Genome sequence of Tessaracoccus defluvii JCM 17540T.</title>
        <authorList>
            <person name="Hyun D.-W."/>
            <person name="Bae J.-W."/>
        </authorList>
    </citation>
    <scope>NUCLEOTIDE SEQUENCE [LARGE SCALE GENOMIC DNA]</scope>
    <source>
        <strain evidence="8 9">JCM 17540</strain>
    </source>
</reference>
<evidence type="ECO:0000313" key="8">
    <source>
        <dbReference type="EMBL" id="QNP55907.1"/>
    </source>
</evidence>
<evidence type="ECO:0000256" key="4">
    <source>
        <dbReference type="ARBA" id="ARBA00022989"/>
    </source>
</evidence>
<name>A0A7H0H5U1_9ACTN</name>
<keyword evidence="5 6" id="KW-0472">Membrane</keyword>
<evidence type="ECO:0000256" key="6">
    <source>
        <dbReference type="SAM" id="Phobius"/>
    </source>
</evidence>
<dbReference type="PANTHER" id="PTHR35007">
    <property type="entry name" value="INTEGRAL MEMBRANE PROTEIN-RELATED"/>
    <property type="match status" value="1"/>
</dbReference>
<keyword evidence="2" id="KW-1003">Cell membrane</keyword>
<evidence type="ECO:0000259" key="7">
    <source>
        <dbReference type="Pfam" id="PF00482"/>
    </source>
</evidence>
<dbReference type="KEGG" id="tdf:H9L22_17715"/>
<evidence type="ECO:0000256" key="5">
    <source>
        <dbReference type="ARBA" id="ARBA00023136"/>
    </source>
</evidence>
<evidence type="ECO:0000256" key="1">
    <source>
        <dbReference type="ARBA" id="ARBA00004651"/>
    </source>
</evidence>
<dbReference type="PANTHER" id="PTHR35007:SF4">
    <property type="entry name" value="CONSERVED TRANSMEMBRANE PROTEIN-RELATED"/>
    <property type="match status" value="1"/>
</dbReference>
<dbReference type="Pfam" id="PF00482">
    <property type="entry name" value="T2SSF"/>
    <property type="match status" value="1"/>
</dbReference>
<evidence type="ECO:0000313" key="9">
    <source>
        <dbReference type="Proteomes" id="UP000516117"/>
    </source>
</evidence>
<accession>A0A7H0H5U1</accession>
<proteinExistence type="predicted"/>
<keyword evidence="9" id="KW-1185">Reference proteome</keyword>
<comment type="subcellular location">
    <subcellularLocation>
        <location evidence="1">Cell membrane</location>
        <topology evidence="1">Multi-pass membrane protein</topology>
    </subcellularLocation>
</comment>
<dbReference type="InterPro" id="IPR018076">
    <property type="entry name" value="T2SS_GspF_dom"/>
</dbReference>
<dbReference type="GO" id="GO:0005886">
    <property type="term" value="C:plasma membrane"/>
    <property type="evidence" value="ECO:0007669"/>
    <property type="project" value="UniProtKB-SubCell"/>
</dbReference>
<feature type="domain" description="Type II secretion system protein GspF" evidence="7">
    <location>
        <begin position="45"/>
        <end position="161"/>
    </location>
</feature>
<feature type="transmembrane region" description="Helical" evidence="6">
    <location>
        <begin position="6"/>
        <end position="25"/>
    </location>
</feature>
<dbReference type="AlphaFoldDB" id="A0A7H0H5U1"/>
<keyword evidence="4 6" id="KW-1133">Transmembrane helix</keyword>
<organism evidence="8 9">
    <name type="scientific">Tessaracoccus defluvii</name>
    <dbReference type="NCBI Taxonomy" id="1285901"/>
    <lineage>
        <taxon>Bacteria</taxon>
        <taxon>Bacillati</taxon>
        <taxon>Actinomycetota</taxon>
        <taxon>Actinomycetes</taxon>
        <taxon>Propionibacteriales</taxon>
        <taxon>Propionibacteriaceae</taxon>
        <taxon>Tessaracoccus</taxon>
    </lineage>
</organism>
<gene>
    <name evidence="8" type="ORF">H9L22_17715</name>
</gene>
<keyword evidence="3 6" id="KW-0812">Transmembrane</keyword>
<dbReference type="EMBL" id="CP060789">
    <property type="protein sequence ID" value="QNP55907.1"/>
    <property type="molecule type" value="Genomic_DNA"/>
</dbReference>
<evidence type="ECO:0000256" key="2">
    <source>
        <dbReference type="ARBA" id="ARBA00022475"/>
    </source>
</evidence>
<protein>
    <submittedName>
        <fullName evidence="8">Type II secretion system F family protein</fullName>
    </submittedName>
</protein>
<sequence>MLAGTRAVGWVLIVGIVTGTVAHLVRGRAQRRAAVRRSRDTARAARLLAGLLGSGQLPVSALAEAAEESPALRGAAMAARLGADVPAALRAAARSPGQEGLATIAAAWQVSARSGAPIADVLAGVAEALRAEERLQSSIDAELAAARSSGKIMAGLPLGAAGLGLMVGVDSLGFLLGSGWGQLALGLGVALTAVGVLWIDRLARPRRPA</sequence>
<feature type="transmembrane region" description="Helical" evidence="6">
    <location>
        <begin position="180"/>
        <end position="199"/>
    </location>
</feature>
<dbReference type="Proteomes" id="UP000516117">
    <property type="component" value="Chromosome"/>
</dbReference>
<dbReference type="RefSeq" id="WP_187721027.1">
    <property type="nucleotide sequence ID" value="NZ_CP060789.1"/>
</dbReference>